<keyword evidence="2" id="KW-0659">Purine metabolism</keyword>
<keyword evidence="6" id="KW-1185">Reference proteome</keyword>
<evidence type="ECO:0000256" key="3">
    <source>
        <dbReference type="ARBA" id="ARBA00023239"/>
    </source>
</evidence>
<dbReference type="Proteomes" id="UP001516023">
    <property type="component" value="Unassembled WGS sequence"/>
</dbReference>
<dbReference type="InterPro" id="IPR007247">
    <property type="entry name" value="Ureidogly_lyase"/>
</dbReference>
<dbReference type="SUPFAM" id="SSF51182">
    <property type="entry name" value="RmlC-like cupins"/>
    <property type="match status" value="1"/>
</dbReference>
<sequence>MQPSKHFIELVLATEESTKEVGWLIDDSVDFTTNRINIPFYSHVTEGAIIDSAEWDDPVVRMAKVKWSDSCRILWFERHMETTQGFMMVGQNPGLLILGEPTHDRHDLTEEERMLPDYNRVRGYIIPPGCGIIIKKGVWHDFPLSVGPELTIFTINTRQVVEALTSMKEPAPMDFGDCYKIRISDERPDINLCFPDPRPFVASLCL</sequence>
<evidence type="ECO:0000256" key="1">
    <source>
        <dbReference type="ARBA" id="ARBA00011738"/>
    </source>
</evidence>
<dbReference type="InterPro" id="IPR024060">
    <property type="entry name" value="Ureidoglycolate_lyase_dom_sf"/>
</dbReference>
<keyword evidence="3" id="KW-0456">Lyase</keyword>
<evidence type="ECO:0000313" key="5">
    <source>
        <dbReference type="EMBL" id="KAL3804428.1"/>
    </source>
</evidence>
<dbReference type="GO" id="GO:0050385">
    <property type="term" value="F:ureidoglycolate lyase activity"/>
    <property type="evidence" value="ECO:0007669"/>
    <property type="project" value="UniProtKB-EC"/>
</dbReference>
<comment type="catalytic activity">
    <reaction evidence="4">
        <text>(S)-ureidoglycolate = urea + glyoxylate</text>
        <dbReference type="Rhea" id="RHEA:11304"/>
        <dbReference type="ChEBI" id="CHEBI:16199"/>
        <dbReference type="ChEBI" id="CHEBI:36655"/>
        <dbReference type="ChEBI" id="CHEBI:57296"/>
        <dbReference type="EC" id="4.3.2.3"/>
    </reaction>
</comment>
<accession>A0ABD3QW63</accession>
<evidence type="ECO:0000256" key="4">
    <source>
        <dbReference type="ARBA" id="ARBA00047684"/>
    </source>
</evidence>
<protein>
    <recommendedName>
        <fullName evidence="7">Ureidoglycolate hydrolase</fullName>
    </recommendedName>
</protein>
<evidence type="ECO:0000313" key="6">
    <source>
        <dbReference type="Proteomes" id="UP001516023"/>
    </source>
</evidence>
<dbReference type="Gene3D" id="2.60.120.480">
    <property type="entry name" value="Ureidoglycolate hydrolase"/>
    <property type="match status" value="1"/>
</dbReference>
<evidence type="ECO:0000256" key="2">
    <source>
        <dbReference type="ARBA" id="ARBA00022631"/>
    </source>
</evidence>
<dbReference type="GO" id="GO:0006144">
    <property type="term" value="P:purine nucleobase metabolic process"/>
    <property type="evidence" value="ECO:0007669"/>
    <property type="project" value="UniProtKB-KW"/>
</dbReference>
<proteinExistence type="predicted"/>
<reference evidence="5 6" key="1">
    <citation type="journal article" date="2020" name="G3 (Bethesda)">
        <title>Improved Reference Genome for Cyclotella cryptica CCMP332, a Model for Cell Wall Morphogenesis, Salinity Adaptation, and Lipid Production in Diatoms (Bacillariophyta).</title>
        <authorList>
            <person name="Roberts W.R."/>
            <person name="Downey K.M."/>
            <person name="Ruck E.C."/>
            <person name="Traller J.C."/>
            <person name="Alverson A.J."/>
        </authorList>
    </citation>
    <scope>NUCLEOTIDE SEQUENCE [LARGE SCALE GENOMIC DNA]</scope>
    <source>
        <strain evidence="5 6">CCMP332</strain>
    </source>
</reference>
<comment type="caution">
    <text evidence="5">The sequence shown here is derived from an EMBL/GenBank/DDBJ whole genome shotgun (WGS) entry which is preliminary data.</text>
</comment>
<dbReference type="InterPro" id="IPR011051">
    <property type="entry name" value="RmlC_Cupin_sf"/>
</dbReference>
<evidence type="ECO:0008006" key="7">
    <source>
        <dbReference type="Google" id="ProtNLM"/>
    </source>
</evidence>
<gene>
    <name evidence="5" type="ORF">HJC23_011356</name>
</gene>
<organism evidence="5 6">
    <name type="scientific">Cyclotella cryptica</name>
    <dbReference type="NCBI Taxonomy" id="29204"/>
    <lineage>
        <taxon>Eukaryota</taxon>
        <taxon>Sar</taxon>
        <taxon>Stramenopiles</taxon>
        <taxon>Ochrophyta</taxon>
        <taxon>Bacillariophyta</taxon>
        <taxon>Coscinodiscophyceae</taxon>
        <taxon>Thalassiosirophycidae</taxon>
        <taxon>Stephanodiscales</taxon>
        <taxon>Stephanodiscaceae</taxon>
        <taxon>Cyclotella</taxon>
    </lineage>
</organism>
<comment type="subunit">
    <text evidence="1">Homodimer.</text>
</comment>
<dbReference type="AlphaFoldDB" id="A0ABD3QW63"/>
<name>A0ABD3QW63_9STRA</name>
<dbReference type="EMBL" id="JABMIG020000008">
    <property type="protein sequence ID" value="KAL3804428.1"/>
    <property type="molecule type" value="Genomic_DNA"/>
</dbReference>
<dbReference type="Pfam" id="PF04115">
    <property type="entry name" value="Ureidogly_lyase"/>
    <property type="match status" value="1"/>
</dbReference>